<keyword evidence="5" id="KW-0808">Transferase</keyword>
<dbReference type="InterPro" id="IPR014729">
    <property type="entry name" value="Rossmann-like_a/b/a_fold"/>
</dbReference>
<evidence type="ECO:0000256" key="7">
    <source>
        <dbReference type="ARBA" id="ARBA00022741"/>
    </source>
</evidence>
<dbReference type="Pfam" id="PF01467">
    <property type="entry name" value="CTP_transf_like"/>
    <property type="match status" value="1"/>
</dbReference>
<evidence type="ECO:0000313" key="13">
    <source>
        <dbReference type="EMBL" id="MBP2026733.1"/>
    </source>
</evidence>
<evidence type="ECO:0000256" key="11">
    <source>
        <dbReference type="SAM" id="Coils"/>
    </source>
</evidence>
<evidence type="ECO:0000256" key="1">
    <source>
        <dbReference type="ARBA" id="ARBA00002324"/>
    </source>
</evidence>
<comment type="caution">
    <text evidence="13">The sequence shown here is derived from an EMBL/GenBank/DDBJ whole genome shotgun (WGS) entry which is preliminary data.</text>
</comment>
<dbReference type="EMBL" id="JAGGLI010000003">
    <property type="protein sequence ID" value="MBP2026733.1"/>
    <property type="molecule type" value="Genomic_DNA"/>
</dbReference>
<keyword evidence="11" id="KW-0175">Coiled coil</keyword>
<comment type="function">
    <text evidence="1">Catalyzes the reversible adenylation of nicotinate mononucleotide (NaMN) to nicotinic acid adenine dinucleotide (NaAD).</text>
</comment>
<dbReference type="GO" id="GO:0016779">
    <property type="term" value="F:nucleotidyltransferase activity"/>
    <property type="evidence" value="ECO:0007669"/>
    <property type="project" value="UniProtKB-KW"/>
</dbReference>
<dbReference type="InterPro" id="IPR005248">
    <property type="entry name" value="NadD/NMNAT"/>
</dbReference>
<evidence type="ECO:0000256" key="9">
    <source>
        <dbReference type="ARBA" id="ARBA00023027"/>
    </source>
</evidence>
<keyword evidence="4" id="KW-0662">Pyridine nucleotide biosynthesis</keyword>
<sequence>MPTLFEKLFKLVKSDRVSNLLGEEYPILENIFKNPDFKSSIDEMDKNFKYSYKPLLSGLIPLLESIGYKDKQNFHHDLYNYALSLSFPDKFEYNPRFFPIYELFMLFLKEIYSKEANTKNCYPYSSYKVEFVDDDIYSQSESSEEYSSFLRYFYTLHIYEVMRLGREIHGFNTIDHVIMIHYLAVKIANQMNKLGFDIDIPKVSAASLGHDIGKFGCVKNEVSRVPYLHYYYTDKWFKDNDMPTFAHIATNHSVWDLELENLPIESLILIYSDFRVKNNEQGVMSFFNLEESFNVILNKLDNVDDTKSKRYRKAYSRLKDFENYIVSLGIDISDNESPAQNLCSIKPYSLLFGEEVTQNLKFYSISKNIKIMYLLRSEASLTNLLEYARTERNPIRLREYIDVFREYSTHLTQRQKQIMMKFLFEMLLNPEEDIRIECANLLGRIVSDFDEEYRKELPQNAVVNLSDTDSVELFNYYCSKMLGPDLRVMPIHKKWLGIAFSYFAKTVSIYIEENRRKEFEESICNIIDTYKPVNHSLSYLLLSLIGLDIKLDATLKKIIDLALYNLKNDDIDMKSLSLLILIGQRSFIQNCPDYKNILLSHLNDTLVEENTVSLNHLYAELGKGLDFTALEEKFESAVKSTKNRLSDIFLNNLKTATSFVQKIVNIDILRKNALENINSMGAYTAMHFCNILKVSEAEIVRNKAGKSVIELFPYLNIEQRNDISIELIRSLEMQDYKFSKFIPNYLGEILLYLTPKEFDEVMDDFEHKVKTSQTSIDLLILRTIGKSLSLYSRHSGNINEGNKNYKRMFRMIGIIMASMVHYDNKVRRAALDIISKDIFSCLYFDSELKDLVFEKICKKILTLLPPKSDDIGQLSIGTSMNRIYRYLSDKEAEFKFIKESGPSKIAFFPGTFDPFTLSHKHIAKSIRDLGFQVYLSVDEFSWSKRTQPHMIRREIARMSVADELDIYLYPSSMPVNIANDNDLDKLLSNFPDKEVYIAAGKDVILNASAYKSKGQLTFIPHIAFERPDGFKENDETDYETIFKNTFNAPYMVLNIEDRFKYISSTLIRSSIDQNRDISEMVDPLCEKYIYEKGLYKKEPLFKSNFDLITRKVNIYKRPSRSLIESISKDFKDIDIDKLHEFMDNENARCITIVDEVTSTVLGFSVFKWIPSTSLYSSFKDKDICDFIRNVYIGRMVHLGGIFGDFNTTSVLLTETLTYSLERDYTFMIYHDKTSKSSNSTLEEMITLSGFNKINENKSIYYVNMSNPCTLNLDIENYIKEPFLSNKKIQSVIWHSRIELRKALNMLYPSNLLIAFDNKMLNEKLVGKICEENNVPNATLNPPVLGRKMCVPFGHVLSKLVVPNTVSKSLHTEKIFKRGLESFTIRAYPYYLPLERQVKTIKSFAREIILVDDILNKGYRINALNPILKDQDIKVARVIVGILTGRGKELMQIQGRETDSAYFIPKLKVWFNEGILYPFISGDGIEGANLEGTLIPSINLILPYSSPTYIKDATNEAIFDFSMTCLQNSKNILKALEEEYEELFERKLTLSSLNEVLVYPRIIDYGNNLSYSKNNTPSSYLEDDIEKLNRLKKIILR</sequence>
<dbReference type="InterPro" id="IPR004821">
    <property type="entry name" value="Cyt_trans-like"/>
</dbReference>
<dbReference type="SUPFAM" id="SSF48371">
    <property type="entry name" value="ARM repeat"/>
    <property type="match status" value="1"/>
</dbReference>
<accession>A0ABS4KG34</accession>
<dbReference type="Gene3D" id="3.40.50.620">
    <property type="entry name" value="HUPs"/>
    <property type="match status" value="1"/>
</dbReference>
<keyword evidence="6 13" id="KW-0548">Nucleotidyltransferase</keyword>
<organism evidence="13 14">
    <name type="scientific">Acetoanaerobium pronyense</name>
    <dbReference type="NCBI Taxonomy" id="1482736"/>
    <lineage>
        <taxon>Bacteria</taxon>
        <taxon>Bacillati</taxon>
        <taxon>Bacillota</taxon>
        <taxon>Clostridia</taxon>
        <taxon>Peptostreptococcales</taxon>
        <taxon>Filifactoraceae</taxon>
        <taxon>Acetoanaerobium</taxon>
    </lineage>
</organism>
<keyword evidence="14" id="KW-1185">Reference proteome</keyword>
<name>A0ABS4KG34_9FIRM</name>
<keyword evidence="8" id="KW-0067">ATP-binding</keyword>
<evidence type="ECO:0000256" key="8">
    <source>
        <dbReference type="ARBA" id="ARBA00022840"/>
    </source>
</evidence>
<evidence type="ECO:0000256" key="10">
    <source>
        <dbReference type="ARBA" id="ARBA00048721"/>
    </source>
</evidence>
<evidence type="ECO:0000256" key="4">
    <source>
        <dbReference type="ARBA" id="ARBA00022642"/>
    </source>
</evidence>
<dbReference type="PANTHER" id="PTHR39321">
    <property type="entry name" value="NICOTINATE-NUCLEOTIDE ADENYLYLTRANSFERASE-RELATED"/>
    <property type="match status" value="1"/>
</dbReference>
<evidence type="ECO:0000256" key="6">
    <source>
        <dbReference type="ARBA" id="ARBA00022695"/>
    </source>
</evidence>
<gene>
    <name evidence="13" type="ORF">J2Z35_000522</name>
</gene>
<proteinExistence type="predicted"/>
<feature type="domain" description="Cytidyltransferase-like" evidence="12">
    <location>
        <begin position="907"/>
        <end position="1068"/>
    </location>
</feature>
<dbReference type="SUPFAM" id="SSF109604">
    <property type="entry name" value="HD-domain/PDEase-like"/>
    <property type="match status" value="1"/>
</dbReference>
<keyword evidence="9" id="KW-0520">NAD</keyword>
<dbReference type="PANTHER" id="PTHR39321:SF3">
    <property type="entry name" value="PHOSPHOPANTETHEINE ADENYLYLTRANSFERASE"/>
    <property type="match status" value="1"/>
</dbReference>
<keyword evidence="7" id="KW-0547">Nucleotide-binding</keyword>
<reference evidence="13 14" key="1">
    <citation type="submission" date="2021-03" db="EMBL/GenBank/DDBJ databases">
        <title>Genomic Encyclopedia of Type Strains, Phase IV (KMG-IV): sequencing the most valuable type-strain genomes for metagenomic binning, comparative biology and taxonomic classification.</title>
        <authorList>
            <person name="Goeker M."/>
        </authorList>
    </citation>
    <scope>NUCLEOTIDE SEQUENCE [LARGE SCALE GENOMIC DNA]</scope>
    <source>
        <strain evidence="13 14">DSM 27512</strain>
    </source>
</reference>
<comment type="catalytic activity">
    <reaction evidence="10">
        <text>nicotinate beta-D-ribonucleotide + ATP + H(+) = deamido-NAD(+) + diphosphate</text>
        <dbReference type="Rhea" id="RHEA:22860"/>
        <dbReference type="ChEBI" id="CHEBI:15378"/>
        <dbReference type="ChEBI" id="CHEBI:30616"/>
        <dbReference type="ChEBI" id="CHEBI:33019"/>
        <dbReference type="ChEBI" id="CHEBI:57502"/>
        <dbReference type="ChEBI" id="CHEBI:58437"/>
        <dbReference type="EC" id="2.7.7.18"/>
    </reaction>
</comment>
<protein>
    <recommendedName>
        <fullName evidence="3">nicotinate-nucleotide adenylyltransferase</fullName>
        <ecNumber evidence="3">2.7.7.18</ecNumber>
    </recommendedName>
</protein>
<feature type="coiled-coil region" evidence="11">
    <location>
        <begin position="1525"/>
        <end position="1552"/>
    </location>
</feature>
<dbReference type="SUPFAM" id="SSF52374">
    <property type="entry name" value="Nucleotidylyl transferase"/>
    <property type="match status" value="1"/>
</dbReference>
<dbReference type="RefSeq" id="WP_209659046.1">
    <property type="nucleotide sequence ID" value="NZ_JAGGLI010000003.1"/>
</dbReference>
<dbReference type="EC" id="2.7.7.18" evidence="3"/>
<evidence type="ECO:0000256" key="5">
    <source>
        <dbReference type="ARBA" id="ARBA00022679"/>
    </source>
</evidence>
<evidence type="ECO:0000256" key="3">
    <source>
        <dbReference type="ARBA" id="ARBA00012389"/>
    </source>
</evidence>
<dbReference type="InterPro" id="IPR016024">
    <property type="entry name" value="ARM-type_fold"/>
</dbReference>
<evidence type="ECO:0000313" key="14">
    <source>
        <dbReference type="Proteomes" id="UP001314903"/>
    </source>
</evidence>
<comment type="pathway">
    <text evidence="2">Cofactor biosynthesis; NAD(+) biosynthesis; deamido-NAD(+) from nicotinate D-ribonucleotide: step 1/1.</text>
</comment>
<evidence type="ECO:0000259" key="12">
    <source>
        <dbReference type="Pfam" id="PF01467"/>
    </source>
</evidence>
<evidence type="ECO:0000256" key="2">
    <source>
        <dbReference type="ARBA" id="ARBA00005019"/>
    </source>
</evidence>
<dbReference type="Proteomes" id="UP001314903">
    <property type="component" value="Unassembled WGS sequence"/>
</dbReference>